<accession>A0A8T1DI13</accession>
<organism evidence="1 2">
    <name type="scientific">Phytophthora cactorum</name>
    <dbReference type="NCBI Taxonomy" id="29920"/>
    <lineage>
        <taxon>Eukaryota</taxon>
        <taxon>Sar</taxon>
        <taxon>Stramenopiles</taxon>
        <taxon>Oomycota</taxon>
        <taxon>Peronosporomycetes</taxon>
        <taxon>Peronosporales</taxon>
        <taxon>Peronosporaceae</taxon>
        <taxon>Phytophthora</taxon>
    </lineage>
</organism>
<evidence type="ECO:0000313" key="2">
    <source>
        <dbReference type="Proteomes" id="UP000774804"/>
    </source>
</evidence>
<dbReference type="AlphaFoldDB" id="A0A8T1DI13"/>
<evidence type="ECO:0000313" key="1">
    <source>
        <dbReference type="EMBL" id="KAG2941164.1"/>
    </source>
</evidence>
<name>A0A8T1DI13_9STRA</name>
<dbReference type="EMBL" id="RCMI01000030">
    <property type="protein sequence ID" value="KAG2941164.1"/>
    <property type="molecule type" value="Genomic_DNA"/>
</dbReference>
<comment type="caution">
    <text evidence="1">The sequence shown here is derived from an EMBL/GenBank/DDBJ whole genome shotgun (WGS) entry which is preliminary data.</text>
</comment>
<proteinExistence type="predicted"/>
<reference evidence="1" key="1">
    <citation type="submission" date="2018-10" db="EMBL/GenBank/DDBJ databases">
        <title>Effector identification in a new, highly contiguous assembly of the strawberry crown rot pathogen Phytophthora cactorum.</title>
        <authorList>
            <person name="Armitage A.D."/>
            <person name="Nellist C.F."/>
            <person name="Bates H."/>
            <person name="Vickerstaff R.J."/>
            <person name="Harrison R.J."/>
        </authorList>
    </citation>
    <scope>NUCLEOTIDE SEQUENCE</scope>
    <source>
        <strain evidence="1">4032</strain>
    </source>
</reference>
<gene>
    <name evidence="1" type="ORF">PC115_g2143</name>
</gene>
<sequence>MFLSVARVTKSHLLSMALLVARATLSLLLTKLCAKSMRCPSRIPCSPSELSGHLATTLQ</sequence>
<dbReference type="Proteomes" id="UP000774804">
    <property type="component" value="Unassembled WGS sequence"/>
</dbReference>
<protein>
    <submittedName>
        <fullName evidence="1">Uncharacterized protein</fullName>
    </submittedName>
</protein>